<dbReference type="GO" id="GO:0051607">
    <property type="term" value="P:defense response to virus"/>
    <property type="evidence" value="ECO:0007669"/>
    <property type="project" value="UniProtKB-KW"/>
</dbReference>
<keyword evidence="13" id="KW-0862">Zinc</keyword>
<dbReference type="Pfam" id="PF01966">
    <property type="entry name" value="HD"/>
    <property type="match status" value="1"/>
</dbReference>
<evidence type="ECO:0000256" key="9">
    <source>
        <dbReference type="ARBA" id="ARBA00022723"/>
    </source>
</evidence>
<dbReference type="SMART" id="SM00471">
    <property type="entry name" value="HDc"/>
    <property type="match status" value="1"/>
</dbReference>
<evidence type="ECO:0000256" key="20">
    <source>
        <dbReference type="ARBA" id="ARBA00047812"/>
    </source>
</evidence>
<dbReference type="PANTHER" id="PTHR11373:SF4">
    <property type="entry name" value="DEOXYNUCLEOSIDE TRIPHOSPHATE TRIPHOSPHOHYDROLASE SAMHD1"/>
    <property type="match status" value="1"/>
</dbReference>
<keyword evidence="15" id="KW-0051">Antiviral defense</keyword>
<feature type="region of interest" description="Disordered" evidence="25">
    <location>
        <begin position="1"/>
        <end position="35"/>
    </location>
</feature>
<feature type="domain" description="HD" evidence="27">
    <location>
        <begin position="164"/>
        <end position="316"/>
    </location>
</feature>
<evidence type="ECO:0000256" key="3">
    <source>
        <dbReference type="ARBA" id="ARBA00005776"/>
    </source>
</evidence>
<dbReference type="Bgee" id="ENSCATG00000020723">
    <property type="expression patterns" value="Expressed in lymph node and 12 other cell types or tissues"/>
</dbReference>
<dbReference type="Gene3D" id="1.10.3210.10">
    <property type="entry name" value="Hypothetical protein af1432"/>
    <property type="match status" value="1"/>
</dbReference>
<keyword evidence="10" id="KW-0547">Nucleotide-binding</keyword>
<dbReference type="InterPro" id="IPR001660">
    <property type="entry name" value="SAM"/>
</dbReference>
<evidence type="ECO:0000256" key="12">
    <source>
        <dbReference type="ARBA" id="ARBA00022801"/>
    </source>
</evidence>
<keyword evidence="29" id="KW-1185">Reference proteome</keyword>
<evidence type="ECO:0000256" key="25">
    <source>
        <dbReference type="SAM" id="MobiDB-lite"/>
    </source>
</evidence>
<dbReference type="GO" id="GO:0008832">
    <property type="term" value="F:dGTPase activity"/>
    <property type="evidence" value="ECO:0007669"/>
    <property type="project" value="TreeGrafter"/>
</dbReference>
<evidence type="ECO:0000256" key="14">
    <source>
        <dbReference type="ARBA" id="ARBA00022859"/>
    </source>
</evidence>
<evidence type="ECO:0000256" key="5">
    <source>
        <dbReference type="ARBA" id="ARBA00022454"/>
    </source>
</evidence>
<dbReference type="GO" id="GO:0005694">
    <property type="term" value="C:chromosome"/>
    <property type="evidence" value="ECO:0007669"/>
    <property type="project" value="UniProtKB-SubCell"/>
</dbReference>
<keyword evidence="17" id="KW-0234">DNA repair</keyword>
<evidence type="ECO:0000259" key="27">
    <source>
        <dbReference type="PROSITE" id="PS51831"/>
    </source>
</evidence>
<dbReference type="PANTHER" id="PTHR11373">
    <property type="entry name" value="DEOXYNUCLEOSIDE TRIPHOSPHATE TRIPHOSPHOHYDROLASE"/>
    <property type="match status" value="1"/>
</dbReference>
<evidence type="ECO:0000256" key="21">
    <source>
        <dbReference type="ARBA" id="ARBA00048183"/>
    </source>
</evidence>
<comment type="catalytic activity">
    <reaction evidence="19">
        <text>dCTP + H2O = 2'-deoxycytidine + triphosphate + H(+)</text>
        <dbReference type="Rhea" id="RHEA:80083"/>
        <dbReference type="ChEBI" id="CHEBI:15377"/>
        <dbReference type="ChEBI" id="CHEBI:15378"/>
        <dbReference type="ChEBI" id="CHEBI:15698"/>
        <dbReference type="ChEBI" id="CHEBI:18036"/>
        <dbReference type="ChEBI" id="CHEBI:61481"/>
    </reaction>
    <physiologicalReaction direction="left-to-right" evidence="19">
        <dbReference type="Rhea" id="RHEA:80084"/>
    </physiologicalReaction>
</comment>
<dbReference type="GO" id="GO:0051289">
    <property type="term" value="P:protein homotetramerization"/>
    <property type="evidence" value="ECO:0007669"/>
    <property type="project" value="UniProtKB-ARBA"/>
</dbReference>
<dbReference type="GeneTree" id="ENSGT00390000013867"/>
<evidence type="ECO:0000256" key="17">
    <source>
        <dbReference type="ARBA" id="ARBA00023204"/>
    </source>
</evidence>
<reference evidence="28" key="2">
    <citation type="submission" date="2025-09" db="UniProtKB">
        <authorList>
            <consortium name="Ensembl"/>
        </authorList>
    </citation>
    <scope>IDENTIFICATION</scope>
</reference>
<dbReference type="SMART" id="SM00454">
    <property type="entry name" value="SAM"/>
    <property type="match status" value="1"/>
</dbReference>
<evidence type="ECO:0000256" key="24">
    <source>
        <dbReference type="ARBA" id="ARBA00083016"/>
    </source>
</evidence>
<keyword evidence="5" id="KW-0158">Chromosome</keyword>
<accession>A0A2K5L1M8</accession>
<keyword evidence="8" id="KW-0235">DNA replication</keyword>
<dbReference type="Gene3D" id="3.30.70.2760">
    <property type="match status" value="1"/>
</dbReference>
<dbReference type="GO" id="GO:0060339">
    <property type="term" value="P:negative regulation of type I interferon-mediated signaling pathway"/>
    <property type="evidence" value="ECO:0007669"/>
    <property type="project" value="UniProtKB-ARBA"/>
</dbReference>
<comment type="similarity">
    <text evidence="3">Belongs to the SAMHD1 family.</text>
</comment>
<evidence type="ECO:0000313" key="29">
    <source>
        <dbReference type="Proteomes" id="UP000233060"/>
    </source>
</evidence>
<name>A0A2K5L1M8_CERAT</name>
<evidence type="ECO:0000256" key="22">
    <source>
        <dbReference type="ARBA" id="ARBA00049174"/>
    </source>
</evidence>
<dbReference type="FunFam" id="1.10.3210.10:FF:000015">
    <property type="entry name" value="Deoxynucleoside triphosphate triphosphohydrolase SAMHD1"/>
    <property type="match status" value="1"/>
</dbReference>
<evidence type="ECO:0000256" key="23">
    <source>
        <dbReference type="ARBA" id="ARBA00049451"/>
    </source>
</evidence>
<keyword evidence="12" id="KW-0378">Hydrolase</keyword>
<dbReference type="Pfam" id="PF07647">
    <property type="entry name" value="SAM_2"/>
    <property type="match status" value="1"/>
</dbReference>
<dbReference type="GO" id="GO:0046872">
    <property type="term" value="F:metal ion binding"/>
    <property type="evidence" value="ECO:0007669"/>
    <property type="project" value="UniProtKB-KW"/>
</dbReference>
<sequence>MQQADSDQPSKRPRFDDSPRTPSSTPSAEADCSPGLELHPDYKTWSPEQVCFFLRRGGFGEPALLKNIRENKITGALLPCLDESHFENLGVSSLGERKKLLSYIQRSGQIHVDTMKVINDPIHGHIELHPLLVRIIDTPQFQRLRYIKQLGGGYYVFPGASHNRFEHSLGVGYLAGCLVRALGEKQPELQISERDILCVQIAGLCHDLGHGPFSHMFDGRFIPLARPEVKWTHEQGSVMMFEHLINSNGIKPVMEHYGLIPEEDICFIKEQIVGPLESPVKGVLWPYKGRPERKSFLYEIVSNKRNGIDVDKWDYFARDCHHLGIQNNFDYKRFIKFARVCEVDNELRICARDKEVGNLYDMFHTRNSLHRRAYQHKVGNIIDTMITDAFLKADNYIEITGAGGKKYRISTAIDDMEAYTKLTDNIFLEILYSTDPKLKDAQEILKQIEYRNLFKYVGETQPTEQEKIKKEDYESLPKEVAAAKPKELLEVKLEAEDFIVDVINMDYGMQENNPIDHVSFYCKTDPNRPIRITKNQVSRLLPEKFAEQLIRVYCKKMDRKSLYAAKQHFVQWCADRNFTKPQDGDVIAPLITPQKKEWNYRTSVQSPTRLREASKSRLQLFKDDPRNILARRSGSHL</sequence>
<keyword evidence="6" id="KW-0021">Allosteric enzyme</keyword>
<evidence type="ECO:0000256" key="18">
    <source>
        <dbReference type="ARBA" id="ARBA00023242"/>
    </source>
</evidence>
<dbReference type="CDD" id="cd09508">
    <property type="entry name" value="SAM_HD"/>
    <property type="match status" value="1"/>
</dbReference>
<dbReference type="GO" id="GO:0006203">
    <property type="term" value="P:dGTP catabolic process"/>
    <property type="evidence" value="ECO:0007669"/>
    <property type="project" value="TreeGrafter"/>
</dbReference>
<dbReference type="InterPro" id="IPR013761">
    <property type="entry name" value="SAM/pointed_sf"/>
</dbReference>
<feature type="domain" description="SAM" evidence="26">
    <location>
        <begin position="45"/>
        <end position="105"/>
    </location>
</feature>
<keyword evidence="7" id="KW-0399">Innate immunity</keyword>
<evidence type="ECO:0000256" key="16">
    <source>
        <dbReference type="ARBA" id="ARBA00023134"/>
    </source>
</evidence>
<evidence type="ECO:0000256" key="19">
    <source>
        <dbReference type="ARBA" id="ARBA00047701"/>
    </source>
</evidence>
<evidence type="ECO:0000256" key="15">
    <source>
        <dbReference type="ARBA" id="ARBA00023118"/>
    </source>
</evidence>
<evidence type="ECO:0000256" key="2">
    <source>
        <dbReference type="ARBA" id="ARBA00004286"/>
    </source>
</evidence>
<evidence type="ECO:0000259" key="26">
    <source>
        <dbReference type="PROSITE" id="PS50105"/>
    </source>
</evidence>
<comment type="catalytic activity">
    <reaction evidence="21">
        <text>a 2'-deoxyribonucleoside 5'-triphosphate + H2O = a 2'-deoxyribonucleoside + triphosphate + H(+)</text>
        <dbReference type="Rhea" id="RHEA:46148"/>
        <dbReference type="ChEBI" id="CHEBI:15377"/>
        <dbReference type="ChEBI" id="CHEBI:15378"/>
        <dbReference type="ChEBI" id="CHEBI:18036"/>
        <dbReference type="ChEBI" id="CHEBI:18274"/>
        <dbReference type="ChEBI" id="CHEBI:61560"/>
    </reaction>
    <physiologicalReaction direction="left-to-right" evidence="21">
        <dbReference type="Rhea" id="RHEA:46149"/>
    </physiologicalReaction>
</comment>
<feature type="compositionally biased region" description="Basic and acidic residues" evidence="25">
    <location>
        <begin position="8"/>
        <end position="19"/>
    </location>
</feature>
<keyword evidence="14" id="KW-0391">Immunity</keyword>
<evidence type="ECO:0000256" key="7">
    <source>
        <dbReference type="ARBA" id="ARBA00022588"/>
    </source>
</evidence>
<dbReference type="GO" id="GO:0045087">
    <property type="term" value="P:innate immune response"/>
    <property type="evidence" value="ECO:0007669"/>
    <property type="project" value="UniProtKB-KW"/>
</dbReference>
<reference evidence="28" key="1">
    <citation type="submission" date="2025-08" db="UniProtKB">
        <authorList>
            <consortium name="Ensembl"/>
        </authorList>
    </citation>
    <scope>IDENTIFICATION</scope>
</reference>
<evidence type="ECO:0000256" key="10">
    <source>
        <dbReference type="ARBA" id="ARBA00022741"/>
    </source>
</evidence>
<evidence type="ECO:0000256" key="8">
    <source>
        <dbReference type="ARBA" id="ARBA00022705"/>
    </source>
</evidence>
<evidence type="ECO:0000256" key="1">
    <source>
        <dbReference type="ARBA" id="ARBA00004123"/>
    </source>
</evidence>
<protein>
    <recommendedName>
        <fullName evidence="4">Deoxynucleoside triphosphate triphosphohydrolase SAMHD1</fullName>
    </recommendedName>
    <alternativeName>
        <fullName evidence="24">SAM domain and HD domain-containing protein 1</fullName>
    </alternativeName>
</protein>
<dbReference type="AlphaFoldDB" id="A0A2K5L1M8"/>
<comment type="subcellular location">
    <subcellularLocation>
        <location evidence="2">Chromosome</location>
    </subcellularLocation>
    <subcellularLocation>
        <location evidence="1">Nucleus</location>
    </subcellularLocation>
</comment>
<evidence type="ECO:0000256" key="11">
    <source>
        <dbReference type="ARBA" id="ARBA00022763"/>
    </source>
</evidence>
<comment type="catalytic activity">
    <reaction evidence="22">
        <text>dGTP + H2O = 2'-deoxyguanosine + triphosphate + H(+)</text>
        <dbReference type="Rhea" id="RHEA:15193"/>
        <dbReference type="ChEBI" id="CHEBI:15377"/>
        <dbReference type="ChEBI" id="CHEBI:15378"/>
        <dbReference type="ChEBI" id="CHEBI:17172"/>
        <dbReference type="ChEBI" id="CHEBI:18036"/>
        <dbReference type="ChEBI" id="CHEBI:61429"/>
    </reaction>
    <physiologicalReaction direction="left-to-right" evidence="22">
        <dbReference type="Rhea" id="RHEA:15194"/>
    </physiologicalReaction>
</comment>
<keyword evidence="16" id="KW-0342">GTP-binding</keyword>
<dbReference type="InterPro" id="IPR003607">
    <property type="entry name" value="HD/PDEase_dom"/>
</dbReference>
<dbReference type="PROSITE" id="PS50105">
    <property type="entry name" value="SAM_DOMAIN"/>
    <property type="match status" value="1"/>
</dbReference>
<dbReference type="Gene3D" id="1.10.150.50">
    <property type="entry name" value="Transcription Factor, Ets-1"/>
    <property type="match status" value="1"/>
</dbReference>
<evidence type="ECO:0000256" key="4">
    <source>
        <dbReference type="ARBA" id="ARBA00020285"/>
    </source>
</evidence>
<dbReference type="InterPro" id="IPR050135">
    <property type="entry name" value="dGTPase-like"/>
</dbReference>
<keyword evidence="18" id="KW-0539">Nucleus</keyword>
<proteinExistence type="inferred from homology"/>
<dbReference type="SUPFAM" id="SSF109604">
    <property type="entry name" value="HD-domain/PDEase-like"/>
    <property type="match status" value="1"/>
</dbReference>
<evidence type="ECO:0000256" key="13">
    <source>
        <dbReference type="ARBA" id="ARBA00022833"/>
    </source>
</evidence>
<dbReference type="FunFam" id="1.10.150.50:FF:000067">
    <property type="entry name" value="SAM and HD domain-containing deoxynucleoside triphosphate triphosphohydrolase 1"/>
    <property type="match status" value="1"/>
</dbReference>
<dbReference type="GO" id="GO:0006281">
    <property type="term" value="P:DNA repair"/>
    <property type="evidence" value="ECO:0007669"/>
    <property type="project" value="UniProtKB-KW"/>
</dbReference>
<evidence type="ECO:0000256" key="6">
    <source>
        <dbReference type="ARBA" id="ARBA00022533"/>
    </source>
</evidence>
<dbReference type="GO" id="GO:0046061">
    <property type="term" value="P:dATP catabolic process"/>
    <property type="evidence" value="ECO:0007669"/>
    <property type="project" value="UniProtKB-ARBA"/>
</dbReference>
<comment type="catalytic activity">
    <reaction evidence="23">
        <text>dTTP + H2O = thymidine + triphosphate + H(+)</text>
        <dbReference type="Rhea" id="RHEA:80079"/>
        <dbReference type="ChEBI" id="CHEBI:15377"/>
        <dbReference type="ChEBI" id="CHEBI:15378"/>
        <dbReference type="ChEBI" id="CHEBI:17748"/>
        <dbReference type="ChEBI" id="CHEBI:18036"/>
        <dbReference type="ChEBI" id="CHEBI:37568"/>
    </reaction>
    <physiologicalReaction direction="left-to-right" evidence="23">
        <dbReference type="Rhea" id="RHEA:80080"/>
    </physiologicalReaction>
</comment>
<evidence type="ECO:0000313" key="28">
    <source>
        <dbReference type="Ensembl" id="ENSCATP00000006848.1"/>
    </source>
</evidence>
<organism evidence="28 29">
    <name type="scientific">Cercocebus atys</name>
    <name type="common">Sooty mangabey</name>
    <name type="synonym">Cercocebus torquatus atys</name>
    <dbReference type="NCBI Taxonomy" id="9531"/>
    <lineage>
        <taxon>Eukaryota</taxon>
        <taxon>Metazoa</taxon>
        <taxon>Chordata</taxon>
        <taxon>Craniata</taxon>
        <taxon>Vertebrata</taxon>
        <taxon>Euteleostomi</taxon>
        <taxon>Mammalia</taxon>
        <taxon>Eutheria</taxon>
        <taxon>Euarchontoglires</taxon>
        <taxon>Primates</taxon>
        <taxon>Haplorrhini</taxon>
        <taxon>Catarrhini</taxon>
        <taxon>Cercopithecidae</taxon>
        <taxon>Cercopithecinae</taxon>
        <taxon>Cercocebus</taxon>
    </lineage>
</organism>
<dbReference type="Ensembl" id="ENSCATT00000024250.1">
    <property type="protein sequence ID" value="ENSCATP00000006848.1"/>
    <property type="gene ID" value="ENSCATG00000020723.1"/>
</dbReference>
<dbReference type="CDD" id="cd00077">
    <property type="entry name" value="HDc"/>
    <property type="match status" value="1"/>
</dbReference>
<dbReference type="GO" id="GO:0005634">
    <property type="term" value="C:nucleus"/>
    <property type="evidence" value="ECO:0007669"/>
    <property type="project" value="UniProtKB-SubCell"/>
</dbReference>
<dbReference type="Proteomes" id="UP000233060">
    <property type="component" value="Unassembled WGS sequence"/>
</dbReference>
<dbReference type="SUPFAM" id="SSF47769">
    <property type="entry name" value="SAM/Pointed domain"/>
    <property type="match status" value="1"/>
</dbReference>
<keyword evidence="9" id="KW-0479">Metal-binding</keyword>
<dbReference type="PROSITE" id="PS51831">
    <property type="entry name" value="HD"/>
    <property type="match status" value="1"/>
</dbReference>
<dbReference type="FunFam" id="3.30.70.2760:FF:000002">
    <property type="entry name" value="SAM and HD domain-containing deoxynucleoside triphosphate triphosphohydrolase 1"/>
    <property type="match status" value="1"/>
</dbReference>
<keyword evidence="11" id="KW-0227">DNA damage</keyword>
<comment type="catalytic activity">
    <reaction evidence="20">
        <text>dATP + H2O = 2'-deoxyadenosine + triphosphate + H(+)</text>
        <dbReference type="Rhea" id="RHEA:67648"/>
        <dbReference type="ChEBI" id="CHEBI:15377"/>
        <dbReference type="ChEBI" id="CHEBI:15378"/>
        <dbReference type="ChEBI" id="CHEBI:17256"/>
        <dbReference type="ChEBI" id="CHEBI:18036"/>
        <dbReference type="ChEBI" id="CHEBI:61404"/>
    </reaction>
    <physiologicalReaction direction="left-to-right" evidence="20">
        <dbReference type="Rhea" id="RHEA:67649"/>
    </physiologicalReaction>
</comment>
<dbReference type="GO" id="GO:0006260">
    <property type="term" value="P:DNA replication"/>
    <property type="evidence" value="ECO:0007669"/>
    <property type="project" value="UniProtKB-KW"/>
</dbReference>
<gene>
    <name evidence="28" type="primary">SAMHD1</name>
</gene>
<dbReference type="InterPro" id="IPR006674">
    <property type="entry name" value="HD_domain"/>
</dbReference>
<dbReference type="GO" id="GO:0005525">
    <property type="term" value="F:GTP binding"/>
    <property type="evidence" value="ECO:0007669"/>
    <property type="project" value="UniProtKB-KW"/>
</dbReference>